<dbReference type="GO" id="GO:0046872">
    <property type="term" value="F:metal ion binding"/>
    <property type="evidence" value="ECO:0007669"/>
    <property type="project" value="UniProtKB-KW"/>
</dbReference>
<keyword evidence="3" id="KW-0560">Oxidoreductase</keyword>
<proteinExistence type="predicted"/>
<dbReference type="PANTHER" id="PTHR44379:SF5">
    <property type="entry name" value="OXIDOREDUCTASE WITH IRON-SULFUR SUBUNIT"/>
    <property type="match status" value="1"/>
</dbReference>
<dbReference type="AlphaFoldDB" id="X1MA61"/>
<keyword evidence="4" id="KW-0408">Iron</keyword>
<dbReference type="InterPro" id="IPR002888">
    <property type="entry name" value="2Fe-2S-bd"/>
</dbReference>
<keyword evidence="5" id="KW-0411">Iron-sulfur</keyword>
<feature type="domain" description="[2Fe-2S]-binding" evidence="6">
    <location>
        <begin position="3"/>
        <end position="69"/>
    </location>
</feature>
<evidence type="ECO:0000313" key="7">
    <source>
        <dbReference type="EMBL" id="GAI14956.1"/>
    </source>
</evidence>
<dbReference type="SUPFAM" id="SSF47741">
    <property type="entry name" value="CO dehydrogenase ISP C-domain like"/>
    <property type="match status" value="1"/>
</dbReference>
<organism evidence="7">
    <name type="scientific">marine sediment metagenome</name>
    <dbReference type="NCBI Taxonomy" id="412755"/>
    <lineage>
        <taxon>unclassified sequences</taxon>
        <taxon>metagenomes</taxon>
        <taxon>ecological metagenomes</taxon>
    </lineage>
</organism>
<dbReference type="Pfam" id="PF01799">
    <property type="entry name" value="Fer2_2"/>
    <property type="match status" value="1"/>
</dbReference>
<dbReference type="Gene3D" id="1.10.150.120">
    <property type="entry name" value="[2Fe-2S]-binding domain"/>
    <property type="match status" value="1"/>
</dbReference>
<feature type="non-terminal residue" evidence="7">
    <location>
        <position position="1"/>
    </location>
</feature>
<dbReference type="InterPro" id="IPR051452">
    <property type="entry name" value="Diverse_Oxidoreductases"/>
</dbReference>
<gene>
    <name evidence="7" type="ORF">S06H3_16125</name>
</gene>
<protein>
    <recommendedName>
        <fullName evidence="6">[2Fe-2S]-binding domain-containing protein</fullName>
    </recommendedName>
</protein>
<keyword evidence="2" id="KW-0479">Metal-binding</keyword>
<dbReference type="InterPro" id="IPR036884">
    <property type="entry name" value="2Fe-2S-bd_dom_sf"/>
</dbReference>
<dbReference type="PANTHER" id="PTHR44379">
    <property type="entry name" value="OXIDOREDUCTASE WITH IRON-SULFUR SUBUNIT"/>
    <property type="match status" value="1"/>
</dbReference>
<dbReference type="EMBL" id="BARV01007965">
    <property type="protein sequence ID" value="GAI14956.1"/>
    <property type="molecule type" value="Genomic_DNA"/>
</dbReference>
<name>X1MA61_9ZZZZ</name>
<accession>X1MA61</accession>
<evidence type="ECO:0000259" key="6">
    <source>
        <dbReference type="Pfam" id="PF01799"/>
    </source>
</evidence>
<evidence type="ECO:0000256" key="5">
    <source>
        <dbReference type="ARBA" id="ARBA00023014"/>
    </source>
</evidence>
<dbReference type="GO" id="GO:0016491">
    <property type="term" value="F:oxidoreductase activity"/>
    <property type="evidence" value="ECO:0007669"/>
    <property type="project" value="UniProtKB-KW"/>
</dbReference>
<sequence length="80" mass="8641">RGLQRLKHPIVQSFINFDGMQCGFCTPGAIVTAKALMDKNPDASSEEVWQALSGNLCVCGTYPAWAKAVAEAIEKVKEAE</sequence>
<evidence type="ECO:0000256" key="2">
    <source>
        <dbReference type="ARBA" id="ARBA00022723"/>
    </source>
</evidence>
<evidence type="ECO:0000256" key="3">
    <source>
        <dbReference type="ARBA" id="ARBA00023002"/>
    </source>
</evidence>
<dbReference type="GO" id="GO:0051537">
    <property type="term" value="F:2 iron, 2 sulfur cluster binding"/>
    <property type="evidence" value="ECO:0007669"/>
    <property type="project" value="UniProtKB-KW"/>
</dbReference>
<evidence type="ECO:0000256" key="4">
    <source>
        <dbReference type="ARBA" id="ARBA00023004"/>
    </source>
</evidence>
<keyword evidence="1" id="KW-0001">2Fe-2S</keyword>
<reference evidence="7" key="1">
    <citation type="journal article" date="2014" name="Front. Microbiol.">
        <title>High frequency of phylogenetically diverse reductive dehalogenase-homologous genes in deep subseafloor sedimentary metagenomes.</title>
        <authorList>
            <person name="Kawai M."/>
            <person name="Futagami T."/>
            <person name="Toyoda A."/>
            <person name="Takaki Y."/>
            <person name="Nishi S."/>
            <person name="Hori S."/>
            <person name="Arai W."/>
            <person name="Tsubouchi T."/>
            <person name="Morono Y."/>
            <person name="Uchiyama I."/>
            <person name="Ito T."/>
            <person name="Fujiyama A."/>
            <person name="Inagaki F."/>
            <person name="Takami H."/>
        </authorList>
    </citation>
    <scope>NUCLEOTIDE SEQUENCE</scope>
    <source>
        <strain evidence="7">Expedition CK06-06</strain>
    </source>
</reference>
<evidence type="ECO:0000256" key="1">
    <source>
        <dbReference type="ARBA" id="ARBA00022714"/>
    </source>
</evidence>
<comment type="caution">
    <text evidence="7">The sequence shown here is derived from an EMBL/GenBank/DDBJ whole genome shotgun (WGS) entry which is preliminary data.</text>
</comment>